<evidence type="ECO:0000313" key="11">
    <source>
        <dbReference type="Proteomes" id="UP000010483"/>
    </source>
</evidence>
<evidence type="ECO:0000256" key="4">
    <source>
        <dbReference type="ARBA" id="ARBA00022989"/>
    </source>
</evidence>
<evidence type="ECO:0000259" key="9">
    <source>
        <dbReference type="Pfam" id="PF26002"/>
    </source>
</evidence>
<feature type="coiled-coil region" evidence="6">
    <location>
        <begin position="391"/>
        <end position="418"/>
    </location>
</feature>
<comment type="similarity">
    <text evidence="2">Belongs to the membrane fusion protein (MFP) (TC 8.A.1) family.</text>
</comment>
<proteinExistence type="inferred from homology"/>
<dbReference type="InterPro" id="IPR058982">
    <property type="entry name" value="Beta-barrel_AprE"/>
</dbReference>
<feature type="region of interest" description="Disordered" evidence="7">
    <location>
        <begin position="1"/>
        <end position="27"/>
    </location>
</feature>
<evidence type="ECO:0000256" key="3">
    <source>
        <dbReference type="ARBA" id="ARBA00022692"/>
    </source>
</evidence>
<dbReference type="EMBL" id="CP003940">
    <property type="protein sequence ID" value="AFZ46282.1"/>
    <property type="molecule type" value="Genomic_DNA"/>
</dbReference>
<keyword evidence="4 8" id="KW-1133">Transmembrane helix</keyword>
<dbReference type="Gene3D" id="2.40.30.170">
    <property type="match status" value="1"/>
</dbReference>
<dbReference type="AlphaFoldDB" id="K9YII0"/>
<dbReference type="PANTHER" id="PTHR30386">
    <property type="entry name" value="MEMBRANE FUSION SUBUNIT OF EMRAB-TOLC MULTIDRUG EFFLUX PUMP"/>
    <property type="match status" value="1"/>
</dbReference>
<feature type="transmembrane region" description="Helical" evidence="8">
    <location>
        <begin position="53"/>
        <end position="71"/>
    </location>
</feature>
<dbReference type="PANTHER" id="PTHR30386:SF26">
    <property type="entry name" value="TRANSPORT PROTEIN COMB"/>
    <property type="match status" value="1"/>
</dbReference>
<dbReference type="BioCyc" id="CSTA292563:G1353-305-MONOMER"/>
<dbReference type="Pfam" id="PF26002">
    <property type="entry name" value="Beta-barrel_AprE"/>
    <property type="match status" value="1"/>
</dbReference>
<protein>
    <submittedName>
        <fullName evidence="10">Secretion protein HlyD family protein</fullName>
    </submittedName>
</protein>
<feature type="coiled-coil region" evidence="6">
    <location>
        <begin position="214"/>
        <end position="262"/>
    </location>
</feature>
<keyword evidence="5 8" id="KW-0472">Membrane</keyword>
<evidence type="ECO:0000313" key="10">
    <source>
        <dbReference type="EMBL" id="AFZ46282.1"/>
    </source>
</evidence>
<organism evidence="10 11">
    <name type="scientific">Cyanobacterium stanieri (strain ATCC 29140 / PCC 7202)</name>
    <dbReference type="NCBI Taxonomy" id="292563"/>
    <lineage>
        <taxon>Bacteria</taxon>
        <taxon>Bacillati</taxon>
        <taxon>Cyanobacteriota</taxon>
        <taxon>Cyanophyceae</taxon>
        <taxon>Oscillatoriophycideae</taxon>
        <taxon>Chroococcales</taxon>
        <taxon>Geminocystaceae</taxon>
        <taxon>Cyanobacterium</taxon>
    </lineage>
</organism>
<evidence type="ECO:0000256" key="5">
    <source>
        <dbReference type="ARBA" id="ARBA00023136"/>
    </source>
</evidence>
<dbReference type="PRINTS" id="PR01490">
    <property type="entry name" value="RTXTOXIND"/>
</dbReference>
<accession>K9YII0</accession>
<name>K9YII0_CYASC</name>
<keyword evidence="6" id="KW-0175">Coiled coil</keyword>
<dbReference type="STRING" id="292563.Cyast_0302"/>
<dbReference type="InterPro" id="IPR050739">
    <property type="entry name" value="MFP"/>
</dbReference>
<dbReference type="PATRIC" id="fig|292563.3.peg.314"/>
<keyword evidence="11" id="KW-1185">Reference proteome</keyword>
<sequence length="572" mass="64330">MQSTDNRNSSQENLLKRDGQAETTQAPQEKVNLDTSDFEKGVILKQSAVWSRAITWTIMGVTVFAVLWAYFARIEQVVAARGQLRPRNSVQEIQAPINGVVSSVNVEDGQRIEAGSPLLTFDSEASEAQLESLLSIRESLVKENRFYRGLTSSRFSTSVVEQNVMDLELAPEIQALALNRAAVVEEIEFYESQIGSRNGDGLSADQASRLAAANNELDSRSQVAQLKISQLERQRSQNSSQLADAQRQLINDRAVLEQIRNRNRDAIARAEESLRIDEEILANFTPLSEEGAVSRVQTDLQRQKVQDRQASIIEQRSNGRIEEERQQQQIQSRQAQIEQLREEQSRINLEISQAQQELRNTVSVSERDVRDRLAGNNQRLSEIDSQLNRIVVDNEKRIAELDSQISSAQQTLRFQELKAPVSGTVFDLQASPGFVPRSGISEPLLKIVPDPSPENPLIAEGYVTNQDIGFVQIGQQVDVRIDSFSYSEFGDIKGTVQFIGSDALPPDQTYNFYRFPVRVELEQQNLVVRGNPIDLQSGMSVSLNIKVREDRSVLSLFTELFTDKVDSLRQVR</sequence>
<dbReference type="HOGENOM" id="CLU_023976_0_0_3"/>
<keyword evidence="3 8" id="KW-0812">Transmembrane</keyword>
<dbReference type="Gene3D" id="2.40.50.100">
    <property type="match status" value="1"/>
</dbReference>
<evidence type="ECO:0000256" key="2">
    <source>
        <dbReference type="ARBA" id="ARBA00009477"/>
    </source>
</evidence>
<gene>
    <name evidence="10" type="ordered locus">Cyast_0302</name>
</gene>
<reference evidence="11" key="1">
    <citation type="journal article" date="2013" name="Proc. Natl. Acad. Sci. U.S.A.">
        <title>Improving the coverage of the cyanobacterial phylum using diversity-driven genome sequencing.</title>
        <authorList>
            <person name="Shih P.M."/>
            <person name="Wu D."/>
            <person name="Latifi A."/>
            <person name="Axen S.D."/>
            <person name="Fewer D.P."/>
            <person name="Talla E."/>
            <person name="Calteau A."/>
            <person name="Cai F."/>
            <person name="Tandeau de Marsac N."/>
            <person name="Rippka R."/>
            <person name="Herdman M."/>
            <person name="Sivonen K."/>
            <person name="Coursin T."/>
            <person name="Laurent T."/>
            <person name="Goodwin L."/>
            <person name="Nolan M."/>
            <person name="Davenport K.W."/>
            <person name="Han C.S."/>
            <person name="Rubin E.M."/>
            <person name="Eisen J.A."/>
            <person name="Woyke T."/>
            <person name="Gugger M."/>
            <person name="Kerfeld C.A."/>
        </authorList>
    </citation>
    <scope>NUCLEOTIDE SEQUENCE [LARGE SCALE GENOMIC DNA]</scope>
    <source>
        <strain evidence="11">ATCC 29140 / PCC 7202</strain>
    </source>
</reference>
<feature type="coiled-coil region" evidence="6">
    <location>
        <begin position="318"/>
        <end position="357"/>
    </location>
</feature>
<feature type="domain" description="AprE-like beta-barrel" evidence="9">
    <location>
        <begin position="457"/>
        <end position="547"/>
    </location>
</feature>
<evidence type="ECO:0000256" key="8">
    <source>
        <dbReference type="SAM" id="Phobius"/>
    </source>
</evidence>
<dbReference type="Proteomes" id="UP000010483">
    <property type="component" value="Chromosome"/>
</dbReference>
<dbReference type="eggNOG" id="COG0845">
    <property type="taxonomic scope" value="Bacteria"/>
</dbReference>
<evidence type="ECO:0000256" key="1">
    <source>
        <dbReference type="ARBA" id="ARBA00004167"/>
    </source>
</evidence>
<feature type="compositionally biased region" description="Polar residues" evidence="7">
    <location>
        <begin position="1"/>
        <end position="13"/>
    </location>
</feature>
<dbReference type="KEGG" id="csn:Cyast_0302"/>
<evidence type="ECO:0000256" key="6">
    <source>
        <dbReference type="SAM" id="Coils"/>
    </source>
</evidence>
<comment type="subcellular location">
    <subcellularLocation>
        <location evidence="1">Membrane</location>
        <topology evidence="1">Single-pass membrane protein</topology>
    </subcellularLocation>
</comment>
<evidence type="ECO:0000256" key="7">
    <source>
        <dbReference type="SAM" id="MobiDB-lite"/>
    </source>
</evidence>